<proteinExistence type="predicted"/>
<accession>A0A182UL05</accession>
<sequence>MGLDREQPADDRLVAVLDGDAERDRLVVPCAVLQQQLHHRQRLLARRLGQRHVGKAVDLVRRSERQYRHHVQEATANRGEQGRLPGRPAKNVQIERAAHLTQLALLPLLGRIGAAAAQAEPRHDRLYAERYLPAGGAERVATTATTTTTVITTTTTAHFRLLVVGGRRQRMPHTLHPPFQQRFDELRIAEQAAHVQCGLAGHILRVRVERQPPLELPVRTAVHTEQLLHVRVLDEQLHHRAVPIDAGGMEREPPFDRYLLHQLGKPVEQQGGHLRMPVVDRRVQGRVFGDRVRPPIRTGFQQQLDDAFRPSLCRTGDA</sequence>
<organism evidence="1 2">
    <name type="scientific">Anopheles melas</name>
    <dbReference type="NCBI Taxonomy" id="34690"/>
    <lineage>
        <taxon>Eukaryota</taxon>
        <taxon>Metazoa</taxon>
        <taxon>Ecdysozoa</taxon>
        <taxon>Arthropoda</taxon>
        <taxon>Hexapoda</taxon>
        <taxon>Insecta</taxon>
        <taxon>Pterygota</taxon>
        <taxon>Neoptera</taxon>
        <taxon>Endopterygota</taxon>
        <taxon>Diptera</taxon>
        <taxon>Nematocera</taxon>
        <taxon>Culicoidea</taxon>
        <taxon>Culicidae</taxon>
        <taxon>Anophelinae</taxon>
        <taxon>Anopheles</taxon>
    </lineage>
</organism>
<dbReference type="EnsemblMetazoa" id="AMEC022318-RA">
    <property type="protein sequence ID" value="AMEC022318-PA"/>
    <property type="gene ID" value="AMEC022318"/>
</dbReference>
<dbReference type="AlphaFoldDB" id="A0A182UL05"/>
<evidence type="ECO:0000313" key="2">
    <source>
        <dbReference type="Proteomes" id="UP000075902"/>
    </source>
</evidence>
<evidence type="ECO:0000313" key="1">
    <source>
        <dbReference type="EnsemblMetazoa" id="AMEC022318-PA"/>
    </source>
</evidence>
<reference evidence="1" key="2">
    <citation type="submission" date="2020-05" db="UniProtKB">
        <authorList>
            <consortium name="EnsemblMetazoa"/>
        </authorList>
    </citation>
    <scope>IDENTIFICATION</scope>
    <source>
        <strain evidence="1">CM1001059</strain>
    </source>
</reference>
<keyword evidence="2" id="KW-1185">Reference proteome</keyword>
<protein>
    <submittedName>
        <fullName evidence="1">Uncharacterized protein</fullName>
    </submittedName>
</protein>
<dbReference type="Proteomes" id="UP000075902">
    <property type="component" value="Unassembled WGS sequence"/>
</dbReference>
<dbReference type="VEuPathDB" id="VectorBase:AMEC022318"/>
<name>A0A182UL05_9DIPT</name>
<reference evidence="2" key="1">
    <citation type="submission" date="2014-01" db="EMBL/GenBank/DDBJ databases">
        <title>The Genome Sequence of Anopheles melas CM1001059_A (V2).</title>
        <authorList>
            <consortium name="The Broad Institute Genomics Platform"/>
            <person name="Neafsey D.E."/>
            <person name="Besansky N."/>
            <person name="Howell P."/>
            <person name="Walton C."/>
            <person name="Young S.K."/>
            <person name="Zeng Q."/>
            <person name="Gargeya S."/>
            <person name="Fitzgerald M."/>
            <person name="Haas B."/>
            <person name="Abouelleil A."/>
            <person name="Allen A.W."/>
            <person name="Alvarado L."/>
            <person name="Arachchi H.M."/>
            <person name="Berlin A.M."/>
            <person name="Chapman S.B."/>
            <person name="Gainer-Dewar J."/>
            <person name="Goldberg J."/>
            <person name="Griggs A."/>
            <person name="Gujja S."/>
            <person name="Hansen M."/>
            <person name="Howarth C."/>
            <person name="Imamovic A."/>
            <person name="Ireland A."/>
            <person name="Larimer J."/>
            <person name="McCowan C."/>
            <person name="Murphy C."/>
            <person name="Pearson M."/>
            <person name="Poon T.W."/>
            <person name="Priest M."/>
            <person name="Roberts A."/>
            <person name="Saif S."/>
            <person name="Shea T."/>
            <person name="Sisk P."/>
            <person name="Sykes S."/>
            <person name="Wortman J."/>
            <person name="Nusbaum C."/>
            <person name="Birren B."/>
        </authorList>
    </citation>
    <scope>NUCLEOTIDE SEQUENCE [LARGE SCALE GENOMIC DNA]</scope>
    <source>
        <strain evidence="2">CM1001059</strain>
    </source>
</reference>